<keyword evidence="2" id="KW-1185">Reference proteome</keyword>
<sequence length="196" mass="19763">MAARLGEPGPGLDPGLMRALPLAAMTAATLTLALSGCSGGSSGTPSAAESAAANVAWSPCDGLTAETVGRLVGAPVTERTGSITAPQCTFTPERKGGAAYDISYLWFAGGLDDALDTMGAAGAQLEPVDIDGAESARMVVRTQKSGVLVTGFVQTAGLVQNVNAVQVTPYDEDAVVAGTQALMAELVRQAPTSRPR</sequence>
<evidence type="ECO:0000313" key="2">
    <source>
        <dbReference type="Proteomes" id="UP000589626"/>
    </source>
</evidence>
<evidence type="ECO:0000313" key="1">
    <source>
        <dbReference type="EMBL" id="MBB3045086.1"/>
    </source>
</evidence>
<comment type="caution">
    <text evidence="1">The sequence shown here is derived from an EMBL/GenBank/DDBJ whole genome shotgun (WGS) entry which is preliminary data.</text>
</comment>
<dbReference type="Proteomes" id="UP000589626">
    <property type="component" value="Unassembled WGS sequence"/>
</dbReference>
<evidence type="ECO:0008006" key="3">
    <source>
        <dbReference type="Google" id="ProtNLM"/>
    </source>
</evidence>
<dbReference type="AlphaFoldDB" id="A0A7W4W0A4"/>
<dbReference type="Pfam" id="PF12079">
    <property type="entry name" value="DUF3558"/>
    <property type="match status" value="1"/>
</dbReference>
<name>A0A7W4W0A4_9ACTN</name>
<protein>
    <recommendedName>
        <fullName evidence="3">DUF3558 domain-containing protein</fullName>
    </recommendedName>
</protein>
<accession>A0A7W4W0A4</accession>
<gene>
    <name evidence="1" type="ORF">FHU40_004939</name>
</gene>
<dbReference type="EMBL" id="JACHWR010000005">
    <property type="protein sequence ID" value="MBB3045086.1"/>
    <property type="molecule type" value="Genomic_DNA"/>
</dbReference>
<proteinExistence type="predicted"/>
<dbReference type="InterPro" id="IPR024520">
    <property type="entry name" value="DUF3558"/>
</dbReference>
<organism evidence="1 2">
    <name type="scientific">Nocardioides soli</name>
    <dbReference type="NCBI Taxonomy" id="1036020"/>
    <lineage>
        <taxon>Bacteria</taxon>
        <taxon>Bacillati</taxon>
        <taxon>Actinomycetota</taxon>
        <taxon>Actinomycetes</taxon>
        <taxon>Propionibacteriales</taxon>
        <taxon>Nocardioidaceae</taxon>
        <taxon>Nocardioides</taxon>
    </lineage>
</organism>
<reference evidence="1 2" key="1">
    <citation type="submission" date="2020-08" db="EMBL/GenBank/DDBJ databases">
        <title>Sequencing the genomes of 1000 actinobacteria strains.</title>
        <authorList>
            <person name="Klenk H.-P."/>
        </authorList>
    </citation>
    <scope>NUCLEOTIDE SEQUENCE [LARGE SCALE GENOMIC DNA]</scope>
    <source>
        <strain evidence="1 2">DSM 105498</strain>
    </source>
</reference>